<evidence type="ECO:0000256" key="5">
    <source>
        <dbReference type="PROSITE-ProRule" id="PRU01240"/>
    </source>
</evidence>
<dbReference type="EMBL" id="PFSI01000013">
    <property type="protein sequence ID" value="PJC24866.1"/>
    <property type="molecule type" value="Genomic_DNA"/>
</dbReference>
<keyword evidence="4" id="KW-0720">Serine protease</keyword>
<evidence type="ECO:0000256" key="3">
    <source>
        <dbReference type="ARBA" id="ARBA00022801"/>
    </source>
</evidence>
<dbReference type="Pfam" id="PF00082">
    <property type="entry name" value="Peptidase_S8"/>
    <property type="match status" value="1"/>
</dbReference>
<sequence>MKSVLAIIIFSLFFSPLSAFARTWSDTYYFEQDYLSEIDIYPYDNTDAGERLVVALIGDGVQTDHIDYWSNVITGWNFIDATAEIKTYGSYDTAVAGIIAATRDVKGTIGITPKAEIMSLVVCDTSTCYEEYITDAIYYAVDNGADVIALTLGTVEGVMDYTDAYDDAIKYAYNNDVLIVAGIKPEVDSEGVEVPMSPGCNDVDGFNMVIGVGSVDDYENNDSACVDVLAPSADIFAAKVAQCARQEDCFERISGLPLAIGQTAGVGAFARYLKSYRSVMEIIDAFVSTADNGLLNGTTVVMTSLRVSMDEIEFDTINTGDIIAISGEHFNPRIKFKLVNSQSVISLNENVVVFTPELLQITIPENVPSGVYSIQIFNYFEHTDEFEIINLSDFEEEMDIESIETVSPSSDVEEIDLTQLAVTVFGETVERLAGYILLQVENHGEAWYLDASTMNRYYLKNGAAAYEVMRLLGLGITNEDLELIPTVIDKDEVLTVSDVCTQYPLANQVRGRILLQVEEKGEAWYVHPDNCYRIYIKDGDSAYEIMRYLSLGISNADLENLSE</sequence>
<evidence type="ECO:0000256" key="6">
    <source>
        <dbReference type="SAM" id="SignalP"/>
    </source>
</evidence>
<dbReference type="InterPro" id="IPR050131">
    <property type="entry name" value="Peptidase_S8_subtilisin-like"/>
</dbReference>
<dbReference type="InterPro" id="IPR000209">
    <property type="entry name" value="Peptidase_S8/S53_dom"/>
</dbReference>
<dbReference type="PANTHER" id="PTHR43806">
    <property type="entry name" value="PEPTIDASE S8"/>
    <property type="match status" value="1"/>
</dbReference>
<accession>A0A2M8EQ48</accession>
<keyword evidence="3" id="KW-0378">Hydrolase</keyword>
<reference evidence="9" key="1">
    <citation type="submission" date="2017-09" db="EMBL/GenBank/DDBJ databases">
        <title>Depth-based differentiation of microbial function through sediment-hosted aquifers and enrichment of novel symbionts in the deep terrestrial subsurface.</title>
        <authorList>
            <person name="Probst A.J."/>
            <person name="Ladd B."/>
            <person name="Jarett J.K."/>
            <person name="Geller-Mcgrath D.E."/>
            <person name="Sieber C.M.K."/>
            <person name="Emerson J.B."/>
            <person name="Anantharaman K."/>
            <person name="Thomas B.C."/>
            <person name="Malmstrom R."/>
            <person name="Stieglmeier M."/>
            <person name="Klingl A."/>
            <person name="Woyke T."/>
            <person name="Ryan C.M."/>
            <person name="Banfield J.F."/>
        </authorList>
    </citation>
    <scope>NUCLEOTIDE SEQUENCE [LARGE SCALE GENOMIC DNA]</scope>
</reference>
<comment type="similarity">
    <text evidence="1 5">Belongs to the peptidase S8 family.</text>
</comment>
<dbReference type="GO" id="GO:0005615">
    <property type="term" value="C:extracellular space"/>
    <property type="evidence" value="ECO:0007669"/>
    <property type="project" value="TreeGrafter"/>
</dbReference>
<keyword evidence="2" id="KW-0645">Protease</keyword>
<dbReference type="PROSITE" id="PS51892">
    <property type="entry name" value="SUBTILASE"/>
    <property type="match status" value="1"/>
</dbReference>
<dbReference type="GO" id="GO:0004252">
    <property type="term" value="F:serine-type endopeptidase activity"/>
    <property type="evidence" value="ECO:0007669"/>
    <property type="project" value="InterPro"/>
</dbReference>
<dbReference type="Gene3D" id="3.40.50.200">
    <property type="entry name" value="Peptidase S8/S53 domain"/>
    <property type="match status" value="1"/>
</dbReference>
<evidence type="ECO:0000256" key="4">
    <source>
        <dbReference type="ARBA" id="ARBA00022825"/>
    </source>
</evidence>
<protein>
    <recommendedName>
        <fullName evidence="7">Peptidase S8/S53 domain-containing protein</fullName>
    </recommendedName>
</protein>
<dbReference type="PANTHER" id="PTHR43806:SF11">
    <property type="entry name" value="CEREVISIN-RELATED"/>
    <property type="match status" value="1"/>
</dbReference>
<evidence type="ECO:0000256" key="2">
    <source>
        <dbReference type="ARBA" id="ARBA00022670"/>
    </source>
</evidence>
<keyword evidence="6" id="KW-0732">Signal</keyword>
<evidence type="ECO:0000313" key="8">
    <source>
        <dbReference type="EMBL" id="PJC24866.1"/>
    </source>
</evidence>
<evidence type="ECO:0000313" key="9">
    <source>
        <dbReference type="Proteomes" id="UP000230251"/>
    </source>
</evidence>
<dbReference type="Proteomes" id="UP000230251">
    <property type="component" value="Unassembled WGS sequence"/>
</dbReference>
<gene>
    <name evidence="8" type="ORF">CO057_00550</name>
</gene>
<feature type="chain" id="PRO_5014656874" description="Peptidase S8/S53 domain-containing protein" evidence="6">
    <location>
        <begin position="22"/>
        <end position="563"/>
    </location>
</feature>
<evidence type="ECO:0000256" key="1">
    <source>
        <dbReference type="ARBA" id="ARBA00011073"/>
    </source>
</evidence>
<feature type="domain" description="Peptidase S8/S53" evidence="7">
    <location>
        <begin position="50"/>
        <end position="232"/>
    </location>
</feature>
<evidence type="ECO:0000259" key="7">
    <source>
        <dbReference type="Pfam" id="PF00082"/>
    </source>
</evidence>
<feature type="signal peptide" evidence="6">
    <location>
        <begin position="1"/>
        <end position="21"/>
    </location>
</feature>
<dbReference type="AlphaFoldDB" id="A0A2M8EQ48"/>
<comment type="caution">
    <text evidence="5">Lacks conserved residue(s) required for the propagation of feature annotation.</text>
</comment>
<dbReference type="GO" id="GO:0006508">
    <property type="term" value="P:proteolysis"/>
    <property type="evidence" value="ECO:0007669"/>
    <property type="project" value="UniProtKB-KW"/>
</dbReference>
<proteinExistence type="inferred from homology"/>
<comment type="caution">
    <text evidence="8">The sequence shown here is derived from an EMBL/GenBank/DDBJ whole genome shotgun (WGS) entry which is preliminary data.</text>
</comment>
<dbReference type="InterPro" id="IPR036852">
    <property type="entry name" value="Peptidase_S8/S53_dom_sf"/>
</dbReference>
<dbReference type="SUPFAM" id="SSF52743">
    <property type="entry name" value="Subtilisin-like"/>
    <property type="match status" value="1"/>
</dbReference>
<name>A0A2M8EQ48_9BACT</name>
<organism evidence="8 9">
    <name type="scientific">Candidatus Uhrbacteria bacterium CG_4_9_14_0_2_um_filter_41_50</name>
    <dbReference type="NCBI Taxonomy" id="1975031"/>
    <lineage>
        <taxon>Bacteria</taxon>
        <taxon>Candidatus Uhriibacteriota</taxon>
    </lineage>
</organism>